<evidence type="ECO:0000313" key="2">
    <source>
        <dbReference type="EMBL" id="KJA22874.1"/>
    </source>
</evidence>
<dbReference type="EMBL" id="KN817546">
    <property type="protein sequence ID" value="KJA22874.1"/>
    <property type="molecule type" value="Genomic_DNA"/>
</dbReference>
<organism evidence="2 3">
    <name type="scientific">Hypholoma sublateritium (strain FD-334 SS-4)</name>
    <dbReference type="NCBI Taxonomy" id="945553"/>
    <lineage>
        <taxon>Eukaryota</taxon>
        <taxon>Fungi</taxon>
        <taxon>Dikarya</taxon>
        <taxon>Basidiomycota</taxon>
        <taxon>Agaricomycotina</taxon>
        <taxon>Agaricomycetes</taxon>
        <taxon>Agaricomycetidae</taxon>
        <taxon>Agaricales</taxon>
        <taxon>Agaricineae</taxon>
        <taxon>Strophariaceae</taxon>
        <taxon>Hypholoma</taxon>
    </lineage>
</organism>
<dbReference type="AlphaFoldDB" id="A0A0D2NVL1"/>
<sequence>MDRLSASSASTSTALVVRAPMVVEPARAVDLRLPPDLPVLKFVGVESRILAITNLPDFFVWVDVLGWLRSGLNRAGRSSILRVLRTVEPGGRQVFWLKMATVRDAAVLRGVMGGRVVADSPELRVHFVHHDLYSARASVFYDAWSPRHGMEIGNRPGYRASLFDRLALPDPGSRPASLPAPEDPGHRFLHEAPEPAPQPVTDEDRRRRRARRR</sequence>
<evidence type="ECO:0000313" key="3">
    <source>
        <dbReference type="Proteomes" id="UP000054270"/>
    </source>
</evidence>
<keyword evidence="3" id="KW-1185">Reference proteome</keyword>
<reference evidence="3" key="1">
    <citation type="submission" date="2014-04" db="EMBL/GenBank/DDBJ databases">
        <title>Evolutionary Origins and Diversification of the Mycorrhizal Mutualists.</title>
        <authorList>
            <consortium name="DOE Joint Genome Institute"/>
            <consortium name="Mycorrhizal Genomics Consortium"/>
            <person name="Kohler A."/>
            <person name="Kuo A."/>
            <person name="Nagy L.G."/>
            <person name="Floudas D."/>
            <person name="Copeland A."/>
            <person name="Barry K.W."/>
            <person name="Cichocki N."/>
            <person name="Veneault-Fourrey C."/>
            <person name="LaButti K."/>
            <person name="Lindquist E.A."/>
            <person name="Lipzen A."/>
            <person name="Lundell T."/>
            <person name="Morin E."/>
            <person name="Murat C."/>
            <person name="Riley R."/>
            <person name="Ohm R."/>
            <person name="Sun H."/>
            <person name="Tunlid A."/>
            <person name="Henrissat B."/>
            <person name="Grigoriev I.V."/>
            <person name="Hibbett D.S."/>
            <person name="Martin F."/>
        </authorList>
    </citation>
    <scope>NUCLEOTIDE SEQUENCE [LARGE SCALE GENOMIC DNA]</scope>
    <source>
        <strain evidence="3">FD-334 SS-4</strain>
    </source>
</reference>
<protein>
    <submittedName>
        <fullName evidence="2">Uncharacterized protein</fullName>
    </submittedName>
</protein>
<feature type="compositionally biased region" description="Basic and acidic residues" evidence="1">
    <location>
        <begin position="183"/>
        <end position="193"/>
    </location>
</feature>
<feature type="region of interest" description="Disordered" evidence="1">
    <location>
        <begin position="170"/>
        <end position="213"/>
    </location>
</feature>
<name>A0A0D2NVL1_HYPSF</name>
<evidence type="ECO:0000256" key="1">
    <source>
        <dbReference type="SAM" id="MobiDB-lite"/>
    </source>
</evidence>
<proteinExistence type="predicted"/>
<dbReference type="Proteomes" id="UP000054270">
    <property type="component" value="Unassembled WGS sequence"/>
</dbReference>
<accession>A0A0D2NVL1</accession>
<dbReference type="OrthoDB" id="2960012at2759"/>
<gene>
    <name evidence="2" type="ORF">HYPSUDRAFT_201711</name>
</gene>